<protein>
    <submittedName>
        <fullName evidence="1">Uncharacterized protein</fullName>
    </submittedName>
</protein>
<dbReference type="AlphaFoldDB" id="A0A6H2A2W8"/>
<gene>
    <name evidence="1" type="ORF">TM448A04093_0002</name>
</gene>
<evidence type="ECO:0000313" key="1">
    <source>
        <dbReference type="EMBL" id="QJA53855.1"/>
    </source>
</evidence>
<proteinExistence type="predicted"/>
<sequence length="67" mass="7956">MIVRNMKGGQRINAEDYIWWDDKLKRYDLTTRAFLEQTDPEVEALIKLVLRSWFIPPEKAGQLSLFT</sequence>
<dbReference type="EMBL" id="MT144457">
    <property type="protein sequence ID" value="QJA53855.1"/>
    <property type="molecule type" value="Genomic_DNA"/>
</dbReference>
<accession>A0A6H2A2W8</accession>
<organism evidence="1">
    <name type="scientific">viral metagenome</name>
    <dbReference type="NCBI Taxonomy" id="1070528"/>
    <lineage>
        <taxon>unclassified sequences</taxon>
        <taxon>metagenomes</taxon>
        <taxon>organismal metagenomes</taxon>
    </lineage>
</organism>
<reference evidence="1" key="1">
    <citation type="submission" date="2020-03" db="EMBL/GenBank/DDBJ databases">
        <title>The deep terrestrial virosphere.</title>
        <authorList>
            <person name="Holmfeldt K."/>
            <person name="Nilsson E."/>
            <person name="Simone D."/>
            <person name="Lopez-Fernandez M."/>
            <person name="Wu X."/>
            <person name="de Brujin I."/>
            <person name="Lundin D."/>
            <person name="Andersson A."/>
            <person name="Bertilsson S."/>
            <person name="Dopson M."/>
        </authorList>
    </citation>
    <scope>NUCLEOTIDE SEQUENCE</scope>
    <source>
        <strain evidence="1">TM448A04093</strain>
    </source>
</reference>
<name>A0A6H2A2W8_9ZZZZ</name>